<accession>A0A9W9Q3P8</accession>
<name>A0A9W9Q3P8_9EURO</name>
<dbReference type="GO" id="GO:0003677">
    <property type="term" value="F:DNA binding"/>
    <property type="evidence" value="ECO:0007669"/>
    <property type="project" value="UniProtKB-KW"/>
</dbReference>
<dbReference type="SUPFAM" id="SSF57701">
    <property type="entry name" value="Zn2/Cys6 DNA-binding domain"/>
    <property type="match status" value="1"/>
</dbReference>
<evidence type="ECO:0000256" key="1">
    <source>
        <dbReference type="ARBA" id="ARBA00023015"/>
    </source>
</evidence>
<reference evidence="6" key="2">
    <citation type="journal article" date="2023" name="IMA Fungus">
        <title>Comparative genomic study of the Penicillium genus elucidates a diverse pangenome and 15 lateral gene transfer events.</title>
        <authorList>
            <person name="Petersen C."/>
            <person name="Sorensen T."/>
            <person name="Nielsen M.R."/>
            <person name="Sondergaard T.E."/>
            <person name="Sorensen J.L."/>
            <person name="Fitzpatrick D.A."/>
            <person name="Frisvad J.C."/>
            <person name="Nielsen K.L."/>
        </authorList>
    </citation>
    <scope>NUCLEOTIDE SEQUENCE</scope>
    <source>
        <strain evidence="6">IBT 21472</strain>
    </source>
</reference>
<evidence type="ECO:0008006" key="8">
    <source>
        <dbReference type="Google" id="ProtNLM"/>
    </source>
</evidence>
<organism evidence="6 7">
    <name type="scientific">Penicillium atrosanguineum</name>
    <dbReference type="NCBI Taxonomy" id="1132637"/>
    <lineage>
        <taxon>Eukaryota</taxon>
        <taxon>Fungi</taxon>
        <taxon>Dikarya</taxon>
        <taxon>Ascomycota</taxon>
        <taxon>Pezizomycotina</taxon>
        <taxon>Eurotiomycetes</taxon>
        <taxon>Eurotiomycetidae</taxon>
        <taxon>Eurotiales</taxon>
        <taxon>Aspergillaceae</taxon>
        <taxon>Penicillium</taxon>
    </lineage>
</organism>
<evidence type="ECO:0000256" key="4">
    <source>
        <dbReference type="ARBA" id="ARBA00023242"/>
    </source>
</evidence>
<keyword evidence="3" id="KW-0804">Transcription</keyword>
<feature type="compositionally biased region" description="Polar residues" evidence="5">
    <location>
        <begin position="74"/>
        <end position="85"/>
    </location>
</feature>
<feature type="compositionally biased region" description="Polar residues" evidence="5">
    <location>
        <begin position="54"/>
        <end position="67"/>
    </location>
</feature>
<evidence type="ECO:0000256" key="2">
    <source>
        <dbReference type="ARBA" id="ARBA00023125"/>
    </source>
</evidence>
<dbReference type="Pfam" id="PF11951">
    <property type="entry name" value="Fungal_trans_2"/>
    <property type="match status" value="1"/>
</dbReference>
<comment type="caution">
    <text evidence="6">The sequence shown here is derived from an EMBL/GenBank/DDBJ whole genome shotgun (WGS) entry which is preliminary data.</text>
</comment>
<evidence type="ECO:0000313" key="7">
    <source>
        <dbReference type="Proteomes" id="UP001147746"/>
    </source>
</evidence>
<dbReference type="Proteomes" id="UP001147746">
    <property type="component" value="Unassembled WGS sequence"/>
</dbReference>
<proteinExistence type="predicted"/>
<dbReference type="Gene3D" id="4.10.240.10">
    <property type="entry name" value="Zn(2)-C6 fungal-type DNA-binding domain"/>
    <property type="match status" value="1"/>
</dbReference>
<reference evidence="6" key="1">
    <citation type="submission" date="2022-12" db="EMBL/GenBank/DDBJ databases">
        <authorList>
            <person name="Petersen C."/>
        </authorList>
    </citation>
    <scope>NUCLEOTIDE SEQUENCE</scope>
    <source>
        <strain evidence="6">IBT 21472</strain>
    </source>
</reference>
<protein>
    <recommendedName>
        <fullName evidence="8">Zn(2)-C6 fungal-type domain-containing protein</fullName>
    </recommendedName>
</protein>
<gene>
    <name evidence="6" type="ORF">N7476_002641</name>
</gene>
<dbReference type="InterPro" id="IPR021858">
    <property type="entry name" value="Fun_TF"/>
</dbReference>
<dbReference type="InterPro" id="IPR001138">
    <property type="entry name" value="Zn2Cys6_DnaBD"/>
</dbReference>
<keyword evidence="7" id="KW-1185">Reference proteome</keyword>
<dbReference type="GO" id="GO:0000981">
    <property type="term" value="F:DNA-binding transcription factor activity, RNA polymerase II-specific"/>
    <property type="evidence" value="ECO:0007669"/>
    <property type="project" value="InterPro"/>
</dbReference>
<sequence>MPSPACDRCHSIKARCLTGPAGSCYRCYRLKHSCTYSRCRGKRGRKPRVAITEGSVTDSSDGLTGSLASPLPSSPNDSTEDSNQQLKEEDECESTHKLEFSKMIFQAGIISPVSECTSFQVCTFYSFGPRLSFEMSQMIQCRMEEAPSLLLHPYEAFARVLYRCMTNQTPCSNEEWSMGASALKALRNAQITKAEYVGGILALGTSLVGFHRLISGVSASTICRHTLTLIRPLYYADELRDFDMKELLCLIFLDTTQSLFRARVPVIEYRLRDPYIVNHHAGLCAPLLPLLYRVCIVGAAVRTGHSDKVSPGDFDCLTNELTAWSPNVSKDILKRFSDDEMLLLLSQANLHRTAALLLLHRLQYPFGERDSEAESLSQSMVHELLHCLRGADQFPPNVTLALLLAGAEVHDSERRKHILSLIFKIKGAYFYPFISNLRMFLARVWKARDLGTARYLFCLFENDPDLSVPL</sequence>
<dbReference type="CDD" id="cd00067">
    <property type="entry name" value="GAL4"/>
    <property type="match status" value="1"/>
</dbReference>
<evidence type="ECO:0000313" key="6">
    <source>
        <dbReference type="EMBL" id="KAJ5324041.1"/>
    </source>
</evidence>
<keyword evidence="4" id="KW-0539">Nucleus</keyword>
<keyword evidence="2" id="KW-0238">DNA-binding</keyword>
<evidence type="ECO:0000256" key="3">
    <source>
        <dbReference type="ARBA" id="ARBA00023163"/>
    </source>
</evidence>
<keyword evidence="1" id="KW-0805">Transcription regulation</keyword>
<dbReference type="AlphaFoldDB" id="A0A9W9Q3P8"/>
<evidence type="ECO:0000256" key="5">
    <source>
        <dbReference type="SAM" id="MobiDB-lite"/>
    </source>
</evidence>
<feature type="region of interest" description="Disordered" evidence="5">
    <location>
        <begin position="50"/>
        <end position="89"/>
    </location>
</feature>
<dbReference type="GO" id="GO:0008270">
    <property type="term" value="F:zinc ion binding"/>
    <property type="evidence" value="ECO:0007669"/>
    <property type="project" value="InterPro"/>
</dbReference>
<dbReference type="EMBL" id="JAPZBO010000002">
    <property type="protein sequence ID" value="KAJ5324041.1"/>
    <property type="molecule type" value="Genomic_DNA"/>
</dbReference>
<dbReference type="InterPro" id="IPR036864">
    <property type="entry name" value="Zn2-C6_fun-type_DNA-bd_sf"/>
</dbReference>